<evidence type="ECO:0000256" key="5">
    <source>
        <dbReference type="ARBA" id="ARBA00023136"/>
    </source>
</evidence>
<organism evidence="7 8">
    <name type="scientific">Altererythrobacter xiamenensis</name>
    <dbReference type="NCBI Taxonomy" id="1316679"/>
    <lineage>
        <taxon>Bacteria</taxon>
        <taxon>Pseudomonadati</taxon>
        <taxon>Pseudomonadota</taxon>
        <taxon>Alphaproteobacteria</taxon>
        <taxon>Sphingomonadales</taxon>
        <taxon>Erythrobacteraceae</taxon>
        <taxon>Altererythrobacter</taxon>
    </lineage>
</organism>
<dbReference type="PANTHER" id="PTHR21716">
    <property type="entry name" value="TRANSMEMBRANE PROTEIN"/>
    <property type="match status" value="1"/>
</dbReference>
<evidence type="ECO:0000256" key="1">
    <source>
        <dbReference type="ARBA" id="ARBA00004141"/>
    </source>
</evidence>
<feature type="transmembrane region" description="Helical" evidence="6">
    <location>
        <begin position="32"/>
        <end position="55"/>
    </location>
</feature>
<evidence type="ECO:0000256" key="2">
    <source>
        <dbReference type="ARBA" id="ARBA00009773"/>
    </source>
</evidence>
<dbReference type="AlphaFoldDB" id="A0A1Y6ELD3"/>
<feature type="transmembrane region" description="Helical" evidence="6">
    <location>
        <begin position="196"/>
        <end position="215"/>
    </location>
</feature>
<reference evidence="8" key="1">
    <citation type="submission" date="2017-04" db="EMBL/GenBank/DDBJ databases">
        <authorList>
            <person name="Varghese N."/>
            <person name="Submissions S."/>
        </authorList>
    </citation>
    <scope>NUCLEOTIDE SEQUENCE [LARGE SCALE GENOMIC DNA]</scope>
</reference>
<dbReference type="GO" id="GO:0016020">
    <property type="term" value="C:membrane"/>
    <property type="evidence" value="ECO:0007669"/>
    <property type="project" value="UniProtKB-SubCell"/>
</dbReference>
<keyword evidence="4 6" id="KW-1133">Transmembrane helix</keyword>
<feature type="transmembrane region" description="Helical" evidence="6">
    <location>
        <begin position="222"/>
        <end position="242"/>
    </location>
</feature>
<protein>
    <submittedName>
        <fullName evidence="7">Predicted PurR-regulated permease PerM</fullName>
    </submittedName>
</protein>
<evidence type="ECO:0000256" key="4">
    <source>
        <dbReference type="ARBA" id="ARBA00022989"/>
    </source>
</evidence>
<evidence type="ECO:0000313" key="7">
    <source>
        <dbReference type="EMBL" id="SMQ61352.1"/>
    </source>
</evidence>
<dbReference type="GO" id="GO:0055085">
    <property type="term" value="P:transmembrane transport"/>
    <property type="evidence" value="ECO:0007669"/>
    <property type="project" value="TreeGrafter"/>
</dbReference>
<sequence length="316" mass="33576">MRYILVLVFGAVLLGVLWHAAARWLHDRAHVPQSVGLAITVGAVVAFTAGMLYLFGSEIAEQAESIAAVLPDALDQLRSTAREFGVGGWVDQQVERLTGAFAEGGSLGGMLMSIGNGLTDFIVVVVGSIFLAARPKLYRTGLIKLVPAARRNVAAATLDDMETALRLWFKGRLVAMIGVGLLVGIGLWLIGVPSFLALGLLAGLLEIIPFFGPILAAVPGILLALLVSPTHALLAAGLYLVIQQTEGNLITPIIQQHAVELPPAILLFSLLIFTYIFGVVGVLMAAPLTVVFYVLIKKLYVQEALDTPTPIPGEDR</sequence>
<evidence type="ECO:0000256" key="3">
    <source>
        <dbReference type="ARBA" id="ARBA00022692"/>
    </source>
</evidence>
<gene>
    <name evidence="7" type="ORF">SAMN06297468_0548</name>
</gene>
<keyword evidence="8" id="KW-1185">Reference proteome</keyword>
<dbReference type="Proteomes" id="UP000194420">
    <property type="component" value="Unassembled WGS sequence"/>
</dbReference>
<keyword evidence="3 6" id="KW-0812">Transmembrane</keyword>
<dbReference type="EMBL" id="FXWG01000001">
    <property type="protein sequence ID" value="SMQ61352.1"/>
    <property type="molecule type" value="Genomic_DNA"/>
</dbReference>
<evidence type="ECO:0000313" key="8">
    <source>
        <dbReference type="Proteomes" id="UP000194420"/>
    </source>
</evidence>
<comment type="subcellular location">
    <subcellularLocation>
        <location evidence="1">Membrane</location>
        <topology evidence="1">Multi-pass membrane protein</topology>
    </subcellularLocation>
</comment>
<feature type="transmembrane region" description="Helical" evidence="6">
    <location>
        <begin position="173"/>
        <end position="190"/>
    </location>
</feature>
<feature type="transmembrane region" description="Helical" evidence="6">
    <location>
        <begin position="265"/>
        <end position="296"/>
    </location>
</feature>
<dbReference type="PANTHER" id="PTHR21716:SF62">
    <property type="entry name" value="TRANSPORT PROTEIN YDBI-RELATED"/>
    <property type="match status" value="1"/>
</dbReference>
<dbReference type="Pfam" id="PF01594">
    <property type="entry name" value="AI-2E_transport"/>
    <property type="match status" value="1"/>
</dbReference>
<name>A0A1Y6ELD3_9SPHN</name>
<comment type="similarity">
    <text evidence="2">Belongs to the autoinducer-2 exporter (AI-2E) (TC 2.A.86) family.</text>
</comment>
<dbReference type="InterPro" id="IPR002549">
    <property type="entry name" value="AI-2E-like"/>
</dbReference>
<evidence type="ECO:0000256" key="6">
    <source>
        <dbReference type="SAM" id="Phobius"/>
    </source>
</evidence>
<accession>A0A1Y6ELD3</accession>
<keyword evidence="5 6" id="KW-0472">Membrane</keyword>
<proteinExistence type="inferred from homology"/>